<name>A0ABQ5QPC6_9ACTN</name>
<sequence length="324" mass="33007">MSENQSWRRILLALLAPVAVVGYGVWKWPTVVSAGGALVDARLGWLVAGACAIALTYVAGAASQQGAVVPDLPRRRLFLAQLAGVSANAVLPAGIGSAVVAHGFLRRCGVSRAGAVAAVALNGFAGVVFHVVVLLALAATAPDRLPIHRPAFGPMWIVVGAAVVLAVAGALGWARASGRGRAIVRGIGRQWAAMREVLADRRRMALLCGGAAAVPLLHAMTLGAVLHAIGRPLPVVDVLIAYFAASAVTALVPSPGSVGGLDLMLGVTLAGVGADTQTAMAAVLGYRLLASWLPLLPSALALAHLRARSGAHPRGNLSDRIRVA</sequence>
<feature type="transmembrane region" description="Helical" evidence="6">
    <location>
        <begin position="235"/>
        <end position="252"/>
    </location>
</feature>
<dbReference type="Pfam" id="PF03706">
    <property type="entry name" value="LPG_synthase_TM"/>
    <property type="match status" value="1"/>
</dbReference>
<feature type="transmembrane region" description="Helical" evidence="6">
    <location>
        <begin position="78"/>
        <end position="101"/>
    </location>
</feature>
<evidence type="ECO:0000256" key="2">
    <source>
        <dbReference type="ARBA" id="ARBA00022475"/>
    </source>
</evidence>
<dbReference type="EMBL" id="BSDI01000007">
    <property type="protein sequence ID" value="GLH96503.1"/>
    <property type="molecule type" value="Genomic_DNA"/>
</dbReference>
<feature type="transmembrane region" description="Helical" evidence="6">
    <location>
        <begin position="204"/>
        <end position="229"/>
    </location>
</feature>
<evidence type="ECO:0000256" key="4">
    <source>
        <dbReference type="ARBA" id="ARBA00022989"/>
    </source>
</evidence>
<reference evidence="7" key="1">
    <citation type="submission" date="2022-12" db="EMBL/GenBank/DDBJ databases">
        <title>New Phytohabitans aurantiacus sp. RD004123 nov., an actinomycete isolated from soil.</title>
        <authorList>
            <person name="Triningsih D.W."/>
            <person name="Harunari E."/>
            <person name="Igarashi Y."/>
        </authorList>
    </citation>
    <scope>NUCLEOTIDE SEQUENCE</scope>
    <source>
        <strain evidence="7">RD004123</strain>
    </source>
</reference>
<evidence type="ECO:0000313" key="8">
    <source>
        <dbReference type="Proteomes" id="UP001144280"/>
    </source>
</evidence>
<protein>
    <submittedName>
        <fullName evidence="7">Membrane protein</fullName>
    </submittedName>
</protein>
<gene>
    <name evidence="7" type="ORF">Pa4123_17770</name>
</gene>
<keyword evidence="8" id="KW-1185">Reference proteome</keyword>
<evidence type="ECO:0000256" key="1">
    <source>
        <dbReference type="ARBA" id="ARBA00004651"/>
    </source>
</evidence>
<keyword evidence="2" id="KW-1003">Cell membrane</keyword>
<feature type="transmembrane region" description="Helical" evidence="6">
    <location>
        <begin position="6"/>
        <end position="26"/>
    </location>
</feature>
<dbReference type="RefSeq" id="WP_281893731.1">
    <property type="nucleotide sequence ID" value="NZ_BSDI01000007.1"/>
</dbReference>
<dbReference type="PANTHER" id="PTHR39087">
    <property type="entry name" value="UPF0104 MEMBRANE PROTEIN MJ1595"/>
    <property type="match status" value="1"/>
</dbReference>
<feature type="transmembrane region" description="Helical" evidence="6">
    <location>
        <begin position="38"/>
        <end position="58"/>
    </location>
</feature>
<feature type="transmembrane region" description="Helical" evidence="6">
    <location>
        <begin position="113"/>
        <end position="139"/>
    </location>
</feature>
<evidence type="ECO:0000256" key="6">
    <source>
        <dbReference type="SAM" id="Phobius"/>
    </source>
</evidence>
<dbReference type="PANTHER" id="PTHR39087:SF2">
    <property type="entry name" value="UPF0104 MEMBRANE PROTEIN MJ1595"/>
    <property type="match status" value="1"/>
</dbReference>
<keyword evidence="5 6" id="KW-0472">Membrane</keyword>
<dbReference type="Proteomes" id="UP001144280">
    <property type="component" value="Unassembled WGS sequence"/>
</dbReference>
<evidence type="ECO:0000256" key="5">
    <source>
        <dbReference type="ARBA" id="ARBA00023136"/>
    </source>
</evidence>
<evidence type="ECO:0000313" key="7">
    <source>
        <dbReference type="EMBL" id="GLH96503.1"/>
    </source>
</evidence>
<comment type="caution">
    <text evidence="7">The sequence shown here is derived from an EMBL/GenBank/DDBJ whole genome shotgun (WGS) entry which is preliminary data.</text>
</comment>
<keyword evidence="4 6" id="KW-1133">Transmembrane helix</keyword>
<feature type="transmembrane region" description="Helical" evidence="6">
    <location>
        <begin position="151"/>
        <end position="174"/>
    </location>
</feature>
<keyword evidence="3 6" id="KW-0812">Transmembrane</keyword>
<organism evidence="7 8">
    <name type="scientific">Phytohabitans aurantiacus</name>
    <dbReference type="NCBI Taxonomy" id="3016789"/>
    <lineage>
        <taxon>Bacteria</taxon>
        <taxon>Bacillati</taxon>
        <taxon>Actinomycetota</taxon>
        <taxon>Actinomycetes</taxon>
        <taxon>Micromonosporales</taxon>
        <taxon>Micromonosporaceae</taxon>
    </lineage>
</organism>
<dbReference type="InterPro" id="IPR022791">
    <property type="entry name" value="L-PG_synthase/AglD"/>
</dbReference>
<proteinExistence type="predicted"/>
<evidence type="ECO:0000256" key="3">
    <source>
        <dbReference type="ARBA" id="ARBA00022692"/>
    </source>
</evidence>
<comment type="subcellular location">
    <subcellularLocation>
        <location evidence="1">Cell membrane</location>
        <topology evidence="1">Multi-pass membrane protein</topology>
    </subcellularLocation>
</comment>
<accession>A0ABQ5QPC6</accession>